<evidence type="ECO:0000313" key="2">
    <source>
        <dbReference type="Proteomes" id="UP000439123"/>
    </source>
</evidence>
<gene>
    <name evidence="1" type="ORF">AERO8C_20226</name>
</gene>
<protein>
    <submittedName>
        <fullName evidence="1">Uncharacterized protein</fullName>
    </submittedName>
</protein>
<accession>A0A653L0Z0</accession>
<evidence type="ECO:0000313" key="1">
    <source>
        <dbReference type="EMBL" id="VXA85076.1"/>
    </source>
</evidence>
<dbReference type="AlphaFoldDB" id="A0A653L0Z0"/>
<reference evidence="1 2" key="1">
    <citation type="submission" date="2019-10" db="EMBL/GenBank/DDBJ databases">
        <authorList>
            <person name="Karimi E."/>
        </authorList>
    </citation>
    <scope>NUCLEOTIDE SEQUENCE [LARGE SCALE GENOMIC DNA]</scope>
    <source>
        <strain evidence="1">Aeromonas sp. 8C</strain>
    </source>
</reference>
<sequence>MYRYQALHKVAFAHGAAIGGKQREHRLGWGAFSHLLGSLLAAGNGLR</sequence>
<name>A0A653L0Z0_AERVE</name>
<dbReference type="Proteomes" id="UP000439123">
    <property type="component" value="Unassembled WGS sequence"/>
</dbReference>
<organism evidence="1 2">
    <name type="scientific">Aeromonas veronii</name>
    <dbReference type="NCBI Taxonomy" id="654"/>
    <lineage>
        <taxon>Bacteria</taxon>
        <taxon>Pseudomonadati</taxon>
        <taxon>Pseudomonadota</taxon>
        <taxon>Gammaproteobacteria</taxon>
        <taxon>Aeromonadales</taxon>
        <taxon>Aeromonadaceae</taxon>
        <taxon>Aeromonas</taxon>
    </lineage>
</organism>
<proteinExistence type="predicted"/>
<dbReference type="EMBL" id="CABWLC010000012">
    <property type="protein sequence ID" value="VXA85076.1"/>
    <property type="molecule type" value="Genomic_DNA"/>
</dbReference>